<feature type="region of interest" description="Disordered" evidence="6">
    <location>
        <begin position="1"/>
        <end position="24"/>
    </location>
</feature>
<evidence type="ECO:0000256" key="6">
    <source>
        <dbReference type="SAM" id="MobiDB-lite"/>
    </source>
</evidence>
<evidence type="ECO:0000256" key="2">
    <source>
        <dbReference type="ARBA" id="ARBA00061640"/>
    </source>
</evidence>
<protein>
    <recommendedName>
        <fullName evidence="3">LINE-1 type transposase domain-containing protein 1</fullName>
    </recommendedName>
    <alternativeName>
        <fullName evidence="4">ES cell-associated protein 11</fullName>
    </alternativeName>
</protein>
<dbReference type="eggNOG" id="ENOG502S81Y">
    <property type="taxonomic scope" value="Eukaryota"/>
</dbReference>
<sequence length="337" mass="39438">MPKNKTKNQKNIEDNINLPMEQANPTITEAEEEEVENMPEKEFRKLIIRILRNNEKQCQELSEKQAQGLEILKRSQNEILELKNSIDHIKNTVESLGNRTDEIEDRISEFEDKLPEIIQSVQSQEEEIKKLKNTVGDLQDSIKWCNVQIIGVPEGVERENGLEGVFNEIISENFKQRQLDNNTQIQQIARTPNRVDQKRNSPRHIVATLSSVTHKEQILKCAREKRQITFRGKSIRLTSDFSSQTLQARRQWHDIFQVLKDKQCQPRILYPAKLSFMNEGEIKIFHDKQKLKEFVSTCPTLQHLLKDVLHTEIQKTRTSLQKKSECRVTDKQSSKYI</sequence>
<feature type="domain" description="L1 transposable element RRM" evidence="7">
    <location>
        <begin position="146"/>
        <end position="240"/>
    </location>
</feature>
<dbReference type="InterPro" id="IPR004244">
    <property type="entry name" value="Transposase_22"/>
</dbReference>
<dbReference type="Pfam" id="PF02994">
    <property type="entry name" value="Transposase_22"/>
    <property type="match status" value="1"/>
</dbReference>
<reference evidence="9" key="3">
    <citation type="submission" date="2025-09" db="UniProtKB">
        <authorList>
            <consortium name="Ensembl"/>
        </authorList>
    </citation>
    <scope>IDENTIFICATION</scope>
    <source>
        <strain evidence="9">Thorbecke</strain>
    </source>
</reference>
<evidence type="ECO:0000313" key="10">
    <source>
        <dbReference type="Proteomes" id="UP000001811"/>
    </source>
</evidence>
<dbReference type="PaxDb" id="9986-ENSOCUP00000026905"/>
<dbReference type="InParanoid" id="U3KNU6"/>
<reference evidence="9 10" key="1">
    <citation type="journal article" date="2011" name="Nature">
        <title>A high-resolution map of human evolutionary constraint using 29 mammals.</title>
        <authorList>
            <person name="Lindblad-Toh K."/>
            <person name="Garber M."/>
            <person name="Zuk O."/>
            <person name="Lin M.F."/>
            <person name="Parker B.J."/>
            <person name="Washietl S."/>
            <person name="Kheradpour P."/>
            <person name="Ernst J."/>
            <person name="Jordan G."/>
            <person name="Mauceli E."/>
            <person name="Ward L.D."/>
            <person name="Lowe C.B."/>
            <person name="Holloway A.K."/>
            <person name="Clamp M."/>
            <person name="Gnerre S."/>
            <person name="Alfoldi J."/>
            <person name="Beal K."/>
            <person name="Chang J."/>
            <person name="Clawson H."/>
            <person name="Cuff J."/>
            <person name="Di Palma F."/>
            <person name="Fitzgerald S."/>
            <person name="Flicek P."/>
            <person name="Guttman M."/>
            <person name="Hubisz M.J."/>
            <person name="Jaffe D.B."/>
            <person name="Jungreis I."/>
            <person name="Kent W.J."/>
            <person name="Kostka D."/>
            <person name="Lara M."/>
            <person name="Martins A.L."/>
            <person name="Massingham T."/>
            <person name="Moltke I."/>
            <person name="Raney B.J."/>
            <person name="Rasmussen M.D."/>
            <person name="Robinson J."/>
            <person name="Stark A."/>
            <person name="Vilella A.J."/>
            <person name="Wen J."/>
            <person name="Xie X."/>
            <person name="Zody M.C."/>
            <person name="Baldwin J."/>
            <person name="Bloom T."/>
            <person name="Chin C.W."/>
            <person name="Heiman D."/>
            <person name="Nicol R."/>
            <person name="Nusbaum C."/>
            <person name="Young S."/>
            <person name="Wilkinson J."/>
            <person name="Worley K.C."/>
            <person name="Kovar C.L."/>
            <person name="Muzny D.M."/>
            <person name="Gibbs R.A."/>
            <person name="Cree A."/>
            <person name="Dihn H.H."/>
            <person name="Fowler G."/>
            <person name="Jhangiani S."/>
            <person name="Joshi V."/>
            <person name="Lee S."/>
            <person name="Lewis L.R."/>
            <person name="Nazareth L.V."/>
            <person name="Okwuonu G."/>
            <person name="Santibanez J."/>
            <person name="Warren W.C."/>
            <person name="Mardis E.R."/>
            <person name="Weinstock G.M."/>
            <person name="Wilson R.K."/>
            <person name="Delehaunty K."/>
            <person name="Dooling D."/>
            <person name="Fronik C."/>
            <person name="Fulton L."/>
            <person name="Fulton B."/>
            <person name="Graves T."/>
            <person name="Minx P."/>
            <person name="Sodergren E."/>
            <person name="Birney E."/>
            <person name="Margulies E.H."/>
            <person name="Herrero J."/>
            <person name="Green E.D."/>
            <person name="Haussler D."/>
            <person name="Siepel A."/>
            <person name="Goldman N."/>
            <person name="Pollard K.S."/>
            <person name="Pedersen J.S."/>
            <person name="Lander E.S."/>
            <person name="Kellis M."/>
        </authorList>
    </citation>
    <scope>NUCLEOTIDE SEQUENCE [LARGE SCALE GENOMIC DNA]</scope>
    <source>
        <strain evidence="10">Thorbecke</strain>
    </source>
</reference>
<dbReference type="Proteomes" id="UP000001811">
    <property type="component" value="Unplaced"/>
</dbReference>
<reference evidence="9" key="2">
    <citation type="submission" date="2025-08" db="UniProtKB">
        <authorList>
            <consortium name="Ensembl"/>
        </authorList>
    </citation>
    <scope>IDENTIFICATION</scope>
    <source>
        <strain evidence="9">Thorbecke</strain>
    </source>
</reference>
<evidence type="ECO:0000256" key="1">
    <source>
        <dbReference type="ARBA" id="ARBA00022553"/>
    </source>
</evidence>
<dbReference type="InterPro" id="IPR035300">
    <property type="entry name" value="L1_dsRBD"/>
</dbReference>
<keyword evidence="10" id="KW-1185">Reference proteome</keyword>
<name>U3KNU6_RABIT</name>
<dbReference type="FunFam" id="3.30.70.1820:FF:000002">
    <property type="entry name" value="LINE-1 retrotransposable element ORF1 protein"/>
    <property type="match status" value="1"/>
</dbReference>
<evidence type="ECO:0000259" key="8">
    <source>
        <dbReference type="Pfam" id="PF17490"/>
    </source>
</evidence>
<proteinExistence type="inferred from homology"/>
<evidence type="ECO:0000256" key="5">
    <source>
        <dbReference type="SAM" id="Coils"/>
    </source>
</evidence>
<dbReference type="AlphaFoldDB" id="U3KNU6"/>
<dbReference type="Gene3D" id="3.30.70.1820">
    <property type="entry name" value="L1 transposable element, RRM domain"/>
    <property type="match status" value="1"/>
</dbReference>
<keyword evidence="5" id="KW-0175">Coiled coil</keyword>
<dbReference type="Gene3D" id="3.30.250.20">
    <property type="entry name" value="L1 transposable element, C-terminal domain"/>
    <property type="match status" value="1"/>
</dbReference>
<dbReference type="InterPro" id="IPR042566">
    <property type="entry name" value="L1_C"/>
</dbReference>
<accession>U3KNU6</accession>
<dbReference type="FunFam" id="3.30.250.20:FF:000002">
    <property type="entry name" value="LINE1 type transposase domain containing 1"/>
    <property type="match status" value="1"/>
</dbReference>
<feature type="coiled-coil region" evidence="5">
    <location>
        <begin position="72"/>
        <end position="141"/>
    </location>
</feature>
<dbReference type="SUPFAM" id="SSF57997">
    <property type="entry name" value="Tropomyosin"/>
    <property type="match status" value="1"/>
</dbReference>
<evidence type="ECO:0000256" key="4">
    <source>
        <dbReference type="ARBA" id="ARBA00080263"/>
    </source>
</evidence>
<comment type="similarity">
    <text evidence="2">Belongs to the transposase 22 family.</text>
</comment>
<dbReference type="PANTHER" id="PTHR11505">
    <property type="entry name" value="L1 TRANSPOSABLE ELEMENT-RELATED"/>
    <property type="match status" value="1"/>
</dbReference>
<evidence type="ECO:0000256" key="3">
    <source>
        <dbReference type="ARBA" id="ARBA00073056"/>
    </source>
</evidence>
<evidence type="ECO:0000313" key="9">
    <source>
        <dbReference type="Ensembl" id="ENSOCUP00000026905.2"/>
    </source>
</evidence>
<feature type="domain" description="L1 transposable element dsRBD-like" evidence="8">
    <location>
        <begin position="244"/>
        <end position="307"/>
    </location>
</feature>
<keyword evidence="1" id="KW-0597">Phosphoprotein</keyword>
<dbReference type="Pfam" id="PF17490">
    <property type="entry name" value="Tnp_22_dsRBD"/>
    <property type="match status" value="1"/>
</dbReference>
<organism evidence="9 10">
    <name type="scientific">Oryctolagus cuniculus</name>
    <name type="common">Rabbit</name>
    <dbReference type="NCBI Taxonomy" id="9986"/>
    <lineage>
        <taxon>Eukaryota</taxon>
        <taxon>Metazoa</taxon>
        <taxon>Chordata</taxon>
        <taxon>Craniata</taxon>
        <taxon>Vertebrata</taxon>
        <taxon>Euteleostomi</taxon>
        <taxon>Mammalia</taxon>
        <taxon>Eutheria</taxon>
        <taxon>Euarchontoglires</taxon>
        <taxon>Glires</taxon>
        <taxon>Lagomorpha</taxon>
        <taxon>Leporidae</taxon>
        <taxon>Oryctolagus</taxon>
    </lineage>
</organism>
<evidence type="ECO:0000259" key="7">
    <source>
        <dbReference type="Pfam" id="PF02994"/>
    </source>
</evidence>
<dbReference type="Gene3D" id="1.20.5.390">
    <property type="entry name" value="L1 transposable element, trimerization domain"/>
    <property type="match status" value="1"/>
</dbReference>
<dbReference type="Ensembl" id="ENSOCUT00000033857.2">
    <property type="protein sequence ID" value="ENSOCUP00000026905.2"/>
    <property type="gene ID" value="ENSOCUG00000029482.2"/>
</dbReference>
<dbReference type="Bgee" id="ENSOCUG00000029482">
    <property type="expression patterns" value="Expressed in blood and 4 other cell types or tissues"/>
</dbReference>
<dbReference type="GeneTree" id="ENSGT01150000286982"/>
<dbReference type="SMR" id="U3KNU6"/>
<dbReference type="HOGENOM" id="CLU_062834_3_0_1"/>
<dbReference type="InterPro" id="IPR043636">
    <property type="entry name" value="L1_RRM_dom"/>
</dbReference>